<keyword evidence="4" id="KW-1185">Reference proteome</keyword>
<gene>
    <name evidence="3" type="ORF">IP98_02578</name>
</gene>
<comment type="caution">
    <text evidence="3">The sequence shown here is derived from an EMBL/GenBank/DDBJ whole genome shotgun (WGS) entry which is preliminary data.</text>
</comment>
<evidence type="ECO:0000313" key="3">
    <source>
        <dbReference type="EMBL" id="TWI09222.1"/>
    </source>
</evidence>
<feature type="domain" description="Activator of Hsp90 ATPase homologue 1/2-like C-terminal" evidence="2">
    <location>
        <begin position="15"/>
        <end position="137"/>
    </location>
</feature>
<dbReference type="Pfam" id="PF08327">
    <property type="entry name" value="AHSA1"/>
    <property type="match status" value="1"/>
</dbReference>
<evidence type="ECO:0000313" key="4">
    <source>
        <dbReference type="Proteomes" id="UP000319848"/>
    </source>
</evidence>
<dbReference type="SUPFAM" id="SSF55961">
    <property type="entry name" value="Bet v1-like"/>
    <property type="match status" value="1"/>
</dbReference>
<comment type="similarity">
    <text evidence="1">Belongs to the AHA1 family.</text>
</comment>
<sequence length="140" mass="16359">MATQKQPITVTTTVKAPIEKVWKYWTCPEHITQWNNASDDWFTPHANNDLRPEGKFNFRMEARDGSFGFDFEGIYIAVKEHERIEYSIIDGRKVNIHFESDGSQTTVTETFEAENENSTELQQKGWQSILDNFKKYTESN</sequence>
<reference evidence="3 4" key="1">
    <citation type="journal article" date="2015" name="Stand. Genomic Sci.">
        <title>Genomic Encyclopedia of Bacterial and Archaeal Type Strains, Phase III: the genomes of soil and plant-associated and newly described type strains.</title>
        <authorList>
            <person name="Whitman W.B."/>
            <person name="Woyke T."/>
            <person name="Klenk H.P."/>
            <person name="Zhou Y."/>
            <person name="Lilburn T.G."/>
            <person name="Beck B.J."/>
            <person name="De Vos P."/>
            <person name="Vandamme P."/>
            <person name="Eisen J.A."/>
            <person name="Garrity G."/>
            <person name="Hugenholtz P."/>
            <person name="Kyrpides N.C."/>
        </authorList>
    </citation>
    <scope>NUCLEOTIDE SEQUENCE [LARGE SCALE GENOMIC DNA]</scope>
    <source>
        <strain evidence="3 4">CGMCC 1.7270</strain>
    </source>
</reference>
<dbReference type="AlphaFoldDB" id="V6S0C7"/>
<proteinExistence type="inferred from homology"/>
<dbReference type="CDD" id="cd08897">
    <property type="entry name" value="SRPBCC_CalC_Aha1-like_4"/>
    <property type="match status" value="1"/>
</dbReference>
<accession>V6S0C7</accession>
<dbReference type="OrthoDB" id="384974at2"/>
<name>V6S0C7_9FLAO</name>
<dbReference type="STRING" id="1341154.FCR2A7T_18790"/>
<dbReference type="EMBL" id="VLKQ01000013">
    <property type="protein sequence ID" value="TWI09222.1"/>
    <property type="molecule type" value="Genomic_DNA"/>
</dbReference>
<evidence type="ECO:0000256" key="1">
    <source>
        <dbReference type="ARBA" id="ARBA00006817"/>
    </source>
</evidence>
<dbReference type="InterPro" id="IPR023393">
    <property type="entry name" value="START-like_dom_sf"/>
</dbReference>
<dbReference type="Proteomes" id="UP000319848">
    <property type="component" value="Unassembled WGS sequence"/>
</dbReference>
<organism evidence="3 4">
    <name type="scientific">Flavobacterium cauense R2A-7</name>
    <dbReference type="NCBI Taxonomy" id="1341154"/>
    <lineage>
        <taxon>Bacteria</taxon>
        <taxon>Pseudomonadati</taxon>
        <taxon>Bacteroidota</taxon>
        <taxon>Flavobacteriia</taxon>
        <taxon>Flavobacteriales</taxon>
        <taxon>Flavobacteriaceae</taxon>
        <taxon>Flavobacterium</taxon>
    </lineage>
</organism>
<protein>
    <submittedName>
        <fullName evidence="3">Uncharacterized protein YndB with AHSA1/START domain</fullName>
    </submittedName>
</protein>
<dbReference type="InterPro" id="IPR013538">
    <property type="entry name" value="ASHA1/2-like_C"/>
</dbReference>
<evidence type="ECO:0000259" key="2">
    <source>
        <dbReference type="Pfam" id="PF08327"/>
    </source>
</evidence>
<dbReference type="Gene3D" id="3.30.530.20">
    <property type="match status" value="1"/>
</dbReference>
<dbReference type="RefSeq" id="WP_023570999.1">
    <property type="nucleotide sequence ID" value="NZ_AVBI01000016.1"/>
</dbReference>